<proteinExistence type="predicted"/>
<protein>
    <recommendedName>
        <fullName evidence="2">DUF1643 domain-containing protein</fullName>
    </recommendedName>
</protein>
<reference evidence="1" key="1">
    <citation type="submission" date="2018-06" db="EMBL/GenBank/DDBJ databases">
        <authorList>
            <person name="Zhirakovskaya E."/>
        </authorList>
    </citation>
    <scope>NUCLEOTIDE SEQUENCE</scope>
</reference>
<dbReference type="EMBL" id="UOGE01000110">
    <property type="protein sequence ID" value="VAX25821.1"/>
    <property type="molecule type" value="Genomic_DNA"/>
</dbReference>
<gene>
    <name evidence="1" type="ORF">MNBD_NITROSPINAE02-1835</name>
</gene>
<evidence type="ECO:0000313" key="1">
    <source>
        <dbReference type="EMBL" id="VAX25821.1"/>
    </source>
</evidence>
<dbReference type="InterPro" id="IPR012441">
    <property type="entry name" value="DUF1643"/>
</dbReference>
<dbReference type="AlphaFoldDB" id="A0A3B1CGW6"/>
<evidence type="ECO:0008006" key="2">
    <source>
        <dbReference type="Google" id="ProtNLM"/>
    </source>
</evidence>
<name>A0A3B1CGW6_9ZZZZ</name>
<organism evidence="1">
    <name type="scientific">hydrothermal vent metagenome</name>
    <dbReference type="NCBI Taxonomy" id="652676"/>
    <lineage>
        <taxon>unclassified sequences</taxon>
        <taxon>metagenomes</taxon>
        <taxon>ecological metagenomes</taxon>
    </lineage>
</organism>
<dbReference type="Pfam" id="PF07799">
    <property type="entry name" value="DUF1643"/>
    <property type="match status" value="1"/>
</dbReference>
<accession>A0A3B1CGW6</accession>
<sequence>MRKNKTIIRKSLRQDEDRGAEFSNCEKYRYRLWRVWDESKPMLVVIGLNPSTATEEKDDPTVRRCIGYARDHGKGGLSMLNIFAFRATNPADMKSQKDPVGPRNNEAIISETRRAIETGGEALCAWGGHGAHMGRSSAVRKILDGMPNIKCLGFTKSGEPVHPLYQRKDAKFISL</sequence>